<keyword evidence="2" id="KW-0808">Transferase</keyword>
<dbReference type="Pfam" id="PF05050">
    <property type="entry name" value="Methyltransf_21"/>
    <property type="match status" value="1"/>
</dbReference>
<feature type="domain" description="Methyltransferase FkbM" evidence="1">
    <location>
        <begin position="44"/>
        <end position="200"/>
    </location>
</feature>
<proteinExistence type="predicted"/>
<dbReference type="STRING" id="1075417.SAMN05421823_10590"/>
<organism evidence="2 3">
    <name type="scientific">Catalinimonas alkaloidigena</name>
    <dbReference type="NCBI Taxonomy" id="1075417"/>
    <lineage>
        <taxon>Bacteria</taxon>
        <taxon>Pseudomonadati</taxon>
        <taxon>Bacteroidota</taxon>
        <taxon>Cytophagia</taxon>
        <taxon>Cytophagales</taxon>
        <taxon>Catalimonadaceae</taxon>
        <taxon>Catalinimonas</taxon>
    </lineage>
</organism>
<dbReference type="InterPro" id="IPR006342">
    <property type="entry name" value="FkbM_mtfrase"/>
</dbReference>
<evidence type="ECO:0000313" key="2">
    <source>
        <dbReference type="EMBL" id="SDL27965.1"/>
    </source>
</evidence>
<sequence>MNFKDLLRETLLFLRLDLTKNLEYDRLTRLIMQRVIHSRSNCIDVGCHKGEILQQILTYAPDGQHYAFEPIPYFFKQLQATYPRRVTLYPYALADQAGTSSFQFVKNAPAYSGIRRRHYAVAQPDIEEIEVEIATLDDLIPADVPIHFMKIDVEGGEFAVLKGGKKLLKRHKPVVVFECGLGASDYYGTDPLELYTFLTREVGLKLATLKAFVQSKEALSPEAFKNYFHNNQEYYFIAFP</sequence>
<reference evidence="2 3" key="1">
    <citation type="submission" date="2016-10" db="EMBL/GenBank/DDBJ databases">
        <authorList>
            <person name="de Groot N.N."/>
        </authorList>
    </citation>
    <scope>NUCLEOTIDE SEQUENCE [LARGE SCALE GENOMIC DNA]</scope>
    <source>
        <strain evidence="2 3">DSM 25186</strain>
    </source>
</reference>
<name>A0A1G9ISE3_9BACT</name>
<dbReference type="InterPro" id="IPR052514">
    <property type="entry name" value="SAM-dependent_MTase"/>
</dbReference>
<keyword evidence="3" id="KW-1185">Reference proteome</keyword>
<evidence type="ECO:0000259" key="1">
    <source>
        <dbReference type="Pfam" id="PF05050"/>
    </source>
</evidence>
<gene>
    <name evidence="2" type="ORF">SAMN05421823_10590</name>
</gene>
<dbReference type="GO" id="GO:0008168">
    <property type="term" value="F:methyltransferase activity"/>
    <property type="evidence" value="ECO:0007669"/>
    <property type="project" value="UniProtKB-KW"/>
</dbReference>
<dbReference type="OrthoDB" id="5329963at2"/>
<dbReference type="NCBIfam" id="TIGR01444">
    <property type="entry name" value="fkbM_fam"/>
    <property type="match status" value="1"/>
</dbReference>
<dbReference type="EMBL" id="FNFO01000005">
    <property type="protein sequence ID" value="SDL27965.1"/>
    <property type="molecule type" value="Genomic_DNA"/>
</dbReference>
<dbReference type="GO" id="GO:0032259">
    <property type="term" value="P:methylation"/>
    <property type="evidence" value="ECO:0007669"/>
    <property type="project" value="UniProtKB-KW"/>
</dbReference>
<dbReference type="AlphaFoldDB" id="A0A1G9ISE3"/>
<dbReference type="Proteomes" id="UP000198510">
    <property type="component" value="Unassembled WGS sequence"/>
</dbReference>
<keyword evidence="2" id="KW-0489">Methyltransferase</keyword>
<dbReference type="PANTHER" id="PTHR34203">
    <property type="entry name" value="METHYLTRANSFERASE, FKBM FAMILY PROTEIN"/>
    <property type="match status" value="1"/>
</dbReference>
<dbReference type="SUPFAM" id="SSF53335">
    <property type="entry name" value="S-adenosyl-L-methionine-dependent methyltransferases"/>
    <property type="match status" value="1"/>
</dbReference>
<protein>
    <submittedName>
        <fullName evidence="2">Methyltransferase, FkbM family</fullName>
    </submittedName>
</protein>
<dbReference type="RefSeq" id="WP_089683046.1">
    <property type="nucleotide sequence ID" value="NZ_FNFO01000005.1"/>
</dbReference>
<dbReference type="PANTHER" id="PTHR34203:SF15">
    <property type="entry name" value="SLL1173 PROTEIN"/>
    <property type="match status" value="1"/>
</dbReference>
<accession>A0A1G9ISE3</accession>
<evidence type="ECO:0000313" key="3">
    <source>
        <dbReference type="Proteomes" id="UP000198510"/>
    </source>
</evidence>
<dbReference type="Gene3D" id="3.40.50.150">
    <property type="entry name" value="Vaccinia Virus protein VP39"/>
    <property type="match status" value="1"/>
</dbReference>
<dbReference type="InterPro" id="IPR029063">
    <property type="entry name" value="SAM-dependent_MTases_sf"/>
</dbReference>